<dbReference type="PROSITE" id="PS51257">
    <property type="entry name" value="PROKAR_LIPOPROTEIN"/>
    <property type="match status" value="1"/>
</dbReference>
<dbReference type="AlphaFoldDB" id="A0A1T5JUA7"/>
<gene>
    <name evidence="2" type="ORF">SAMN06296058_1091</name>
</gene>
<evidence type="ECO:0000313" key="2">
    <source>
        <dbReference type="EMBL" id="SKC54950.1"/>
    </source>
</evidence>
<dbReference type="STRING" id="428993.SAMN06296058_1091"/>
<keyword evidence="1" id="KW-0732">Signal</keyword>
<dbReference type="Proteomes" id="UP000190341">
    <property type="component" value="Unassembled WGS sequence"/>
</dbReference>
<evidence type="ECO:0008006" key="4">
    <source>
        <dbReference type="Google" id="ProtNLM"/>
    </source>
</evidence>
<feature type="chain" id="PRO_5012956427" description="Repeat protein (TIGR03806 family)" evidence="1">
    <location>
        <begin position="26"/>
        <end position="391"/>
    </location>
</feature>
<dbReference type="EMBL" id="FUZV01000001">
    <property type="protein sequence ID" value="SKC54950.1"/>
    <property type="molecule type" value="Genomic_DNA"/>
</dbReference>
<organism evidence="2 3">
    <name type="scientific">Pseudoxanthomonas indica</name>
    <dbReference type="NCBI Taxonomy" id="428993"/>
    <lineage>
        <taxon>Bacteria</taxon>
        <taxon>Pseudomonadati</taxon>
        <taxon>Pseudomonadota</taxon>
        <taxon>Gammaproteobacteria</taxon>
        <taxon>Lysobacterales</taxon>
        <taxon>Lysobacteraceae</taxon>
        <taxon>Pseudoxanthomonas</taxon>
    </lineage>
</organism>
<proteinExistence type="predicted"/>
<dbReference type="OrthoDB" id="338827at2"/>
<accession>A0A1T5JUA7</accession>
<keyword evidence="3" id="KW-1185">Reference proteome</keyword>
<name>A0A1T5JUA7_9GAMM</name>
<reference evidence="2 3" key="1">
    <citation type="submission" date="2017-02" db="EMBL/GenBank/DDBJ databases">
        <authorList>
            <person name="Peterson S.W."/>
        </authorList>
    </citation>
    <scope>NUCLEOTIDE SEQUENCE [LARGE SCALE GENOMIC DNA]</scope>
    <source>
        <strain evidence="2 3">P15</strain>
    </source>
</reference>
<evidence type="ECO:0000256" key="1">
    <source>
        <dbReference type="SAM" id="SignalP"/>
    </source>
</evidence>
<feature type="signal peptide" evidence="1">
    <location>
        <begin position="1"/>
        <end position="25"/>
    </location>
</feature>
<protein>
    <recommendedName>
        <fullName evidence="4">Repeat protein (TIGR03806 family)</fullName>
    </recommendedName>
</protein>
<dbReference type="RefSeq" id="WP_079723428.1">
    <property type="nucleotide sequence ID" value="NZ_BMCL01000002.1"/>
</dbReference>
<dbReference type="NCBIfam" id="TIGR03806">
    <property type="entry name" value="chp_HNE_0200"/>
    <property type="match status" value="1"/>
</dbReference>
<dbReference type="InterPro" id="IPR022269">
    <property type="entry name" value="SO_2930-like_C"/>
</dbReference>
<sequence length="391" mass="42618">MRKVRTVAMLIVAALLAGCGGPAPVKFIADGQPAKLSDWHVLRIEDGKLRLNEGVSPYDLNTPLFSDYAHKLRTIWMPKGASAKYSADAAFDFPVGTIISKTFYYPLPAGQGWDGKSVARTSPAASVMEQESLDLSKVRLIETRLLVRRENGWVAMPYVWNADQSEAELKRTGDLISLELVDADGQREQASYQVPDQNQCAGCHMTDNRSRQLSPIGPKARHLNRDLDYVGGRENQIAHLSRIGYLQGAPAPAQAPRAADWQDEAHASLDARARAYLDVNCGHCHSPKGPAITSGLWLDAHTQDRLKLGFCKQPIAAGKGTGNRRHDIEPGKPDESILSFRMDSADPAVMMPELGRSVIHREGVALINAWIREQQGSCDGEAPGGAIAAAR</sequence>
<evidence type="ECO:0000313" key="3">
    <source>
        <dbReference type="Proteomes" id="UP000190341"/>
    </source>
</evidence>